<dbReference type="GO" id="GO:0004672">
    <property type="term" value="F:protein kinase activity"/>
    <property type="evidence" value="ECO:0007669"/>
    <property type="project" value="InterPro"/>
</dbReference>
<feature type="domain" description="BEACH" evidence="3">
    <location>
        <begin position="278"/>
        <end position="541"/>
    </location>
</feature>
<dbReference type="Gene3D" id="1.10.510.10">
    <property type="entry name" value="Transferase(Phosphotransferase) domain 1"/>
    <property type="match status" value="1"/>
</dbReference>
<dbReference type="SUPFAM" id="SSF81837">
    <property type="entry name" value="BEACH domain"/>
    <property type="match status" value="1"/>
</dbReference>
<dbReference type="GO" id="GO:0005524">
    <property type="term" value="F:ATP binding"/>
    <property type="evidence" value="ECO:0007669"/>
    <property type="project" value="InterPro"/>
</dbReference>
<accession>A0A0H5R918</accession>
<feature type="non-terminal residue" evidence="5">
    <location>
        <position position="1"/>
    </location>
</feature>
<protein>
    <recommendedName>
        <fullName evidence="6">BEACH domain-containing protein</fullName>
    </recommendedName>
</protein>
<dbReference type="InterPro" id="IPR011146">
    <property type="entry name" value="HIT-like"/>
</dbReference>
<sequence>LHLHTLPRRTVNDILLDGEINRPNRSTRPIPMSPPQRCCNYVKDTCLENSPHYHEIIVDDDDSVELGVAPGSVVLLWVVCSTKSQCNIILYDPLSDRDPTVSTRLSEALFPTIEVLIEDICLPSFDPYTRKVTSFERDENVQDIALRVLARLYQPVDYDYDYEMVSSSNAQRPPRHGFRRRHAGIAELLNTINTSDAFIAVFAPNPYSLQSHLRQPRPLIAESIDEYSILFRMFQAVHAVDFLHSQGIIHGAIRPENFGFDKSKNWLSLHLQSLRQIVRKSCVVKPDSIMVGWASGKVTNFDYLMHLNHIAGRVPNRPHFHPVLPWVHDFQHESCEVRDLKSTKFRLKKGDEQLDFQFSNDAPDAQPRHHIPEMLSDLTLCVYRSRRTPISRLRAVVRSNFEPNEYPSSMAQLYQWTPDECIPEFYTDETIFESIHQDQGLLSLVLPSWCPSPRSFIEWHSSKLESPEISKSLHHWIDLTFGYRLNGEAAVQVKNVPLLSSGGFQCIFTSPHPTRAFSSADDIRKVLLFSAEQFSPLHGCFANGSDCPFKSDLFALGCTLYQICTGSSYPLFSKGNHSAPSSLHKLSPPLQFVINALTRSDTPPSAFEIIHSKLFPPGIHVLYKFMSEMMVSAQPCEYAISALQTPPLMRLEPQLYVLLVPMCLSFSPSCRLLELMATRLGPGIAPTIIQAYINGQLRSRSSSPDYLSKSFMRTMTHNLGRIWLVRHYLPFVSSMNNPEAVVVLINALDYDTAFRGIVLPLASRLRNPSSVETLMAISKSTPNGPELIIPVMRRLLASRSRIAAGMFILDAMLPILSTSLSRSLLIRCGVRGEENDRTPLLIHLLSRHELFDDCGNAACLLRIVIQAIPLLDSPELTSRIAMAIVPIIQSIIADVSPAADTVLNSACIALTRIADPNPINFFLPPNLLAALKQRHCLNNLEGVPSPNPEPSVRMKSCLIAEERDFSITASWGFYDKSGIWTLKCAVKHSDNSAHNSSILRLAVHPWLGSFATLSREQAHLSSISCNMMSNRLLCVEEQPLVDLCWANCSENIATATGMSVKLWDINTSVCARSFARSTSSMMFTSIINQDRWFTSHSILIAGNDQSVIQTLDIRLDRNVLSWNLIDQAGRISTTDSHSVRRIASDTSGLKVACGLASGYIFVLDSRTGIILHSWKSNDGSILELMFFGDSLLLSSGIHGNISVWKLLPAQVVPSLAQLIQTGPIPVCSIAIHGSDIVFGVGQKVGLAKVVEDYQFETAFEEHFQRITLLGAKSKANVNAVGILNDSGTFVAGKADGCIIATG</sequence>
<comment type="caution">
    <text evidence="1">Lacks conserved residue(s) required for the propagation of feature annotation.</text>
</comment>
<dbReference type="InterPro" id="IPR000409">
    <property type="entry name" value="BEACH_dom"/>
</dbReference>
<feature type="domain" description="HIT" evidence="4">
    <location>
        <begin position="1"/>
        <end position="16"/>
    </location>
</feature>
<evidence type="ECO:0000313" key="5">
    <source>
        <dbReference type="EMBL" id="CRZ10271.1"/>
    </source>
</evidence>
<dbReference type="InterPro" id="IPR011009">
    <property type="entry name" value="Kinase-like_dom_sf"/>
</dbReference>
<organism evidence="5">
    <name type="scientific">Spongospora subterranea</name>
    <dbReference type="NCBI Taxonomy" id="70186"/>
    <lineage>
        <taxon>Eukaryota</taxon>
        <taxon>Sar</taxon>
        <taxon>Rhizaria</taxon>
        <taxon>Endomyxa</taxon>
        <taxon>Phytomyxea</taxon>
        <taxon>Plasmodiophorida</taxon>
        <taxon>Plasmodiophoridae</taxon>
        <taxon>Spongospora</taxon>
    </lineage>
</organism>
<dbReference type="Gene3D" id="2.130.10.10">
    <property type="entry name" value="YVTN repeat-like/Quinoprotein amine dehydrogenase"/>
    <property type="match status" value="1"/>
</dbReference>
<name>A0A0H5R918_9EUKA</name>
<feature type="domain" description="Protein kinase" evidence="2">
    <location>
        <begin position="99"/>
        <end position="499"/>
    </location>
</feature>
<evidence type="ECO:0000256" key="1">
    <source>
        <dbReference type="PROSITE-ProRule" id="PRU00464"/>
    </source>
</evidence>
<dbReference type="InterPro" id="IPR000719">
    <property type="entry name" value="Prot_kinase_dom"/>
</dbReference>
<dbReference type="PANTHER" id="PTHR46866:SF1">
    <property type="entry name" value="GH12955P"/>
    <property type="match status" value="1"/>
</dbReference>
<dbReference type="PROSITE" id="PS51084">
    <property type="entry name" value="HIT_2"/>
    <property type="match status" value="1"/>
</dbReference>
<dbReference type="Pfam" id="PF02138">
    <property type="entry name" value="Beach"/>
    <property type="match status" value="1"/>
</dbReference>
<dbReference type="PROSITE" id="PS50011">
    <property type="entry name" value="PROTEIN_KINASE_DOM"/>
    <property type="match status" value="1"/>
</dbReference>
<dbReference type="SUPFAM" id="SSF56112">
    <property type="entry name" value="Protein kinase-like (PK-like)"/>
    <property type="match status" value="2"/>
</dbReference>
<proteinExistence type="predicted"/>
<dbReference type="PROSITE" id="PS50197">
    <property type="entry name" value="BEACH"/>
    <property type="match status" value="1"/>
</dbReference>
<dbReference type="InterPro" id="IPR015943">
    <property type="entry name" value="WD40/YVTN_repeat-like_dom_sf"/>
</dbReference>
<dbReference type="Gene3D" id="1.10.1540.10">
    <property type="entry name" value="BEACH domain"/>
    <property type="match status" value="1"/>
</dbReference>
<dbReference type="InterPro" id="IPR036372">
    <property type="entry name" value="BEACH_dom_sf"/>
</dbReference>
<evidence type="ECO:0000259" key="4">
    <source>
        <dbReference type="PROSITE" id="PS51084"/>
    </source>
</evidence>
<dbReference type="InterPro" id="IPR036322">
    <property type="entry name" value="WD40_repeat_dom_sf"/>
</dbReference>
<evidence type="ECO:0000259" key="3">
    <source>
        <dbReference type="PROSITE" id="PS50197"/>
    </source>
</evidence>
<evidence type="ECO:0008006" key="6">
    <source>
        <dbReference type="Google" id="ProtNLM"/>
    </source>
</evidence>
<dbReference type="EMBL" id="HACM01009829">
    <property type="protein sequence ID" value="CRZ10271.1"/>
    <property type="molecule type" value="Transcribed_RNA"/>
</dbReference>
<dbReference type="SMART" id="SM01026">
    <property type="entry name" value="Beach"/>
    <property type="match status" value="1"/>
</dbReference>
<dbReference type="PANTHER" id="PTHR46866">
    <property type="entry name" value="GH12955P"/>
    <property type="match status" value="1"/>
</dbReference>
<evidence type="ECO:0000259" key="2">
    <source>
        <dbReference type="PROSITE" id="PS50011"/>
    </source>
</evidence>
<reference evidence="5" key="1">
    <citation type="submission" date="2015-04" db="EMBL/GenBank/DDBJ databases">
        <title>The genome sequence of the plant pathogenic Rhizarian Plasmodiophora brassicae reveals insights in its biotrophic life cycle and the origin of chitin synthesis.</title>
        <authorList>
            <person name="Schwelm A."/>
            <person name="Fogelqvist J."/>
            <person name="Knaust A."/>
            <person name="Julke S."/>
            <person name="Lilja T."/>
            <person name="Dhandapani V."/>
            <person name="Bonilla-Rosso G."/>
            <person name="Karlsson M."/>
            <person name="Shevchenko A."/>
            <person name="Choi S.R."/>
            <person name="Kim H.G."/>
            <person name="Park J.Y."/>
            <person name="Lim Y.P."/>
            <person name="Ludwig-Muller J."/>
            <person name="Dixelius C."/>
        </authorList>
    </citation>
    <scope>NUCLEOTIDE SEQUENCE</scope>
    <source>
        <tissue evidence="5">Potato root galls</tissue>
    </source>
</reference>
<dbReference type="SUPFAM" id="SSF50978">
    <property type="entry name" value="WD40 repeat-like"/>
    <property type="match status" value="1"/>
</dbReference>